<dbReference type="EMBL" id="VSRR010016633">
    <property type="protein sequence ID" value="MPC59511.1"/>
    <property type="molecule type" value="Genomic_DNA"/>
</dbReference>
<proteinExistence type="predicted"/>
<evidence type="ECO:0000313" key="2">
    <source>
        <dbReference type="Proteomes" id="UP000324222"/>
    </source>
</evidence>
<reference evidence="1 2" key="1">
    <citation type="submission" date="2019-05" db="EMBL/GenBank/DDBJ databases">
        <title>Another draft genome of Portunus trituberculatus and its Hox gene families provides insights of decapod evolution.</title>
        <authorList>
            <person name="Jeong J.-H."/>
            <person name="Song I."/>
            <person name="Kim S."/>
            <person name="Choi T."/>
            <person name="Kim D."/>
            <person name="Ryu S."/>
            <person name="Kim W."/>
        </authorList>
    </citation>
    <scope>NUCLEOTIDE SEQUENCE [LARGE SCALE GENOMIC DNA]</scope>
    <source>
        <tissue evidence="1">Muscle</tissue>
    </source>
</reference>
<accession>A0A5B7GHD1</accession>
<gene>
    <name evidence="1" type="ORF">E2C01_053534</name>
</gene>
<name>A0A5B7GHD1_PORTR</name>
<sequence>MESHSFKDRDGSTVDGSRPALTRLCIHRNRTSAAGSKFHNSCFQSAMSIVNKQANENYHQSRLSKTSEVKLVEASEALRPIGMRPAAVKVRWWKEQREGRGFNEEP</sequence>
<evidence type="ECO:0000313" key="1">
    <source>
        <dbReference type="EMBL" id="MPC59511.1"/>
    </source>
</evidence>
<keyword evidence="2" id="KW-1185">Reference proteome</keyword>
<protein>
    <submittedName>
        <fullName evidence="1">Uncharacterized protein</fullName>
    </submittedName>
</protein>
<organism evidence="1 2">
    <name type="scientific">Portunus trituberculatus</name>
    <name type="common">Swimming crab</name>
    <name type="synonym">Neptunus trituberculatus</name>
    <dbReference type="NCBI Taxonomy" id="210409"/>
    <lineage>
        <taxon>Eukaryota</taxon>
        <taxon>Metazoa</taxon>
        <taxon>Ecdysozoa</taxon>
        <taxon>Arthropoda</taxon>
        <taxon>Crustacea</taxon>
        <taxon>Multicrustacea</taxon>
        <taxon>Malacostraca</taxon>
        <taxon>Eumalacostraca</taxon>
        <taxon>Eucarida</taxon>
        <taxon>Decapoda</taxon>
        <taxon>Pleocyemata</taxon>
        <taxon>Brachyura</taxon>
        <taxon>Eubrachyura</taxon>
        <taxon>Portunoidea</taxon>
        <taxon>Portunidae</taxon>
        <taxon>Portuninae</taxon>
        <taxon>Portunus</taxon>
    </lineage>
</organism>
<dbReference type="AlphaFoldDB" id="A0A5B7GHD1"/>
<comment type="caution">
    <text evidence="1">The sequence shown here is derived from an EMBL/GenBank/DDBJ whole genome shotgun (WGS) entry which is preliminary data.</text>
</comment>
<dbReference type="Proteomes" id="UP000324222">
    <property type="component" value="Unassembled WGS sequence"/>
</dbReference>